<feature type="compositionally biased region" description="Polar residues" evidence="8">
    <location>
        <begin position="338"/>
        <end position="370"/>
    </location>
</feature>
<feature type="compositionally biased region" description="Polar residues" evidence="8">
    <location>
        <begin position="87"/>
        <end position="100"/>
    </location>
</feature>
<keyword evidence="7 9" id="KW-0472">Membrane</keyword>
<evidence type="ECO:0000313" key="10">
    <source>
        <dbReference type="EMBL" id="CAJ1950726.1"/>
    </source>
</evidence>
<feature type="compositionally biased region" description="Basic and acidic residues" evidence="8">
    <location>
        <begin position="108"/>
        <end position="122"/>
    </location>
</feature>
<evidence type="ECO:0000256" key="5">
    <source>
        <dbReference type="ARBA" id="ARBA00022729"/>
    </source>
</evidence>
<evidence type="ECO:0000313" key="11">
    <source>
        <dbReference type="Proteomes" id="UP001295423"/>
    </source>
</evidence>
<comment type="caution">
    <text evidence="10">The sequence shown here is derived from an EMBL/GenBank/DDBJ whole genome shotgun (WGS) entry which is preliminary data.</text>
</comment>
<feature type="compositionally biased region" description="Basic and acidic residues" evidence="8">
    <location>
        <begin position="134"/>
        <end position="143"/>
    </location>
</feature>
<feature type="compositionally biased region" description="Basic and acidic residues" evidence="8">
    <location>
        <begin position="162"/>
        <end position="175"/>
    </location>
</feature>
<evidence type="ECO:0000256" key="4">
    <source>
        <dbReference type="ARBA" id="ARBA00022614"/>
    </source>
</evidence>
<dbReference type="Gene3D" id="3.80.10.10">
    <property type="entry name" value="Ribonuclease Inhibitor"/>
    <property type="match status" value="2"/>
</dbReference>
<dbReference type="InterPro" id="IPR051716">
    <property type="entry name" value="Plant_RL_S/T_kinase"/>
</dbReference>
<keyword evidence="9" id="KW-1133">Transmembrane helix</keyword>
<dbReference type="SUPFAM" id="SSF52058">
    <property type="entry name" value="L domain-like"/>
    <property type="match status" value="1"/>
</dbReference>
<dbReference type="PANTHER" id="PTHR48053">
    <property type="entry name" value="LEUCINE RICH REPEAT FAMILY PROTEIN, EXPRESSED"/>
    <property type="match status" value="1"/>
</dbReference>
<keyword evidence="9" id="KW-0812">Transmembrane</keyword>
<dbReference type="Pfam" id="PF00560">
    <property type="entry name" value="LRR_1"/>
    <property type="match status" value="1"/>
</dbReference>
<feature type="compositionally biased region" description="Basic and acidic residues" evidence="8">
    <location>
        <begin position="40"/>
        <end position="53"/>
    </location>
</feature>
<feature type="region of interest" description="Disordered" evidence="8">
    <location>
        <begin position="403"/>
        <end position="452"/>
    </location>
</feature>
<evidence type="ECO:0000256" key="6">
    <source>
        <dbReference type="ARBA" id="ARBA00022737"/>
    </source>
</evidence>
<dbReference type="AlphaFoldDB" id="A0AAD2JHC7"/>
<gene>
    <name evidence="10" type="ORF">CYCCA115_LOCUS12726</name>
</gene>
<dbReference type="InterPro" id="IPR001611">
    <property type="entry name" value="Leu-rich_rpt"/>
</dbReference>
<dbReference type="FunFam" id="3.80.10.10:FF:000400">
    <property type="entry name" value="Nuclear pore complex protein NUP107"/>
    <property type="match status" value="1"/>
</dbReference>
<organism evidence="10 11">
    <name type="scientific">Cylindrotheca closterium</name>
    <dbReference type="NCBI Taxonomy" id="2856"/>
    <lineage>
        <taxon>Eukaryota</taxon>
        <taxon>Sar</taxon>
        <taxon>Stramenopiles</taxon>
        <taxon>Ochrophyta</taxon>
        <taxon>Bacillariophyta</taxon>
        <taxon>Bacillariophyceae</taxon>
        <taxon>Bacillariophycidae</taxon>
        <taxon>Bacillariales</taxon>
        <taxon>Bacillariaceae</taxon>
        <taxon>Cylindrotheca</taxon>
    </lineage>
</organism>
<sequence>MTRQNQNELDDPTSSLESVQPPVNVDIPTAPVLTDVAPSRQDEGDKAKSKEGRIPNSKPGAFEVENDSGRKKVNLAPAVDPPHPTSRDVSATRNSTTDSRLVQLAPAVHDESPRTSSKESKIRNTPATSPGAFEVRKESEGKSPARTKGLRQAPAIGAEMKNGSEAKSRASEKGTKIRIAPATDPGAFDVKSDSGAISESKTKKLALASGKADLAMEGRPGAYSETRDSVNGKMIRLAPAAESAASSTSKGKRAMASVPGVTAPGVYEQQCDSEVKNDGAEKSNKLNMAPAVPPSPSRDRRPTTTRDSSGLRLAPAFDIGFSQPATPSGSIETDPAADSTQNRSVTRSVDTSVNPSRNPSLDPSSSTGPQQEDDNAVNLLEAEVAPDVQQLVAEAVREAITRNQSSRQNTVGESSIVRAEELSGEEEQAEEVVDEEEQNSKAFEKEDDDDKEQKVCGMPRRFVLVALGACITAIIIAVVSTTGSGGTSNKAAPTMAPSLSSEIPSFAPSPMPSLLPSSSPTSAQLLSYGDFLLPDSNIYTVDQDSAEFRALEWIALEDGLGLELDSNELRERYALATFYLSSNGDDWDGNRNWMTDVTHCQWESIGCTNGSVTIFQMLQNNMVGTLPTQIGYLTSLGRLVITQNKGLRGTIPSEIALLTSMTTLALTQNDLRGTVPREIGQLSRIWLLSLSENELTGAIPTELALVTGLRVLNLGVNPFGFPFLSPFPVELTQLSDLTILGLAFCFLQGTIPTEIGRMTSLATLFMYGNSLEGPIPSEIGNLTRLQAFEVPDNVLRGQLPSEIGRLTSMSSMTLSNNLFGGSIPSEIGRLTGLKLLNMQSSTLTGSIPSEMGNLVALTQLSLSDNELEGTVPFELNQLTNIHTADFDSNAFSGGLETTFCNVTMEYFAADCVEPTPEVVCQCCTHCCDSDTGDCVPEGEE</sequence>
<feature type="compositionally biased region" description="Basic and acidic residues" evidence="8">
    <location>
        <begin position="273"/>
        <end position="284"/>
    </location>
</feature>
<dbReference type="EMBL" id="CAKOGP040001770">
    <property type="protein sequence ID" value="CAJ1950726.1"/>
    <property type="molecule type" value="Genomic_DNA"/>
</dbReference>
<feature type="compositionally biased region" description="Polar residues" evidence="8">
    <location>
        <begin position="403"/>
        <end position="413"/>
    </location>
</feature>
<dbReference type="FunFam" id="3.80.10.10:FF:000299">
    <property type="entry name" value="Piriformospora indica-insensitive protein 2"/>
    <property type="match status" value="1"/>
</dbReference>
<evidence type="ECO:0000256" key="8">
    <source>
        <dbReference type="SAM" id="MobiDB-lite"/>
    </source>
</evidence>
<proteinExistence type="predicted"/>
<keyword evidence="11" id="KW-1185">Reference proteome</keyword>
<reference evidence="10" key="1">
    <citation type="submission" date="2023-08" db="EMBL/GenBank/DDBJ databases">
        <authorList>
            <person name="Audoor S."/>
            <person name="Bilcke G."/>
        </authorList>
    </citation>
    <scope>NUCLEOTIDE SEQUENCE</scope>
</reference>
<feature type="region of interest" description="Disordered" evidence="8">
    <location>
        <begin position="241"/>
        <end position="377"/>
    </location>
</feature>
<evidence type="ECO:0000256" key="1">
    <source>
        <dbReference type="ARBA" id="ARBA00004167"/>
    </source>
</evidence>
<protein>
    <recommendedName>
        <fullName evidence="12">Leucine-rich repeat-containing N-terminal plant-type domain-containing protein</fullName>
    </recommendedName>
</protein>
<evidence type="ECO:0008006" key="12">
    <source>
        <dbReference type="Google" id="ProtNLM"/>
    </source>
</evidence>
<dbReference type="GO" id="GO:0005886">
    <property type="term" value="C:plasma membrane"/>
    <property type="evidence" value="ECO:0007669"/>
    <property type="project" value="UniProtKB-SubCell"/>
</dbReference>
<keyword evidence="4" id="KW-0433">Leucine-rich repeat</keyword>
<feature type="compositionally biased region" description="Polar residues" evidence="8">
    <location>
        <begin position="1"/>
        <end position="18"/>
    </location>
</feature>
<evidence type="ECO:0000256" key="3">
    <source>
        <dbReference type="ARBA" id="ARBA00022475"/>
    </source>
</evidence>
<keyword evidence="3" id="KW-1003">Cell membrane</keyword>
<feature type="transmembrane region" description="Helical" evidence="9">
    <location>
        <begin position="462"/>
        <end position="480"/>
    </location>
</feature>
<evidence type="ECO:0000256" key="9">
    <source>
        <dbReference type="SAM" id="Phobius"/>
    </source>
</evidence>
<dbReference type="PANTHER" id="PTHR48053:SF71">
    <property type="entry name" value="LEUCINE RICH REPEAT FAMILY PROTEIN, EXPRESSED"/>
    <property type="match status" value="1"/>
</dbReference>
<keyword evidence="6" id="KW-0677">Repeat</keyword>
<dbReference type="Proteomes" id="UP001295423">
    <property type="component" value="Unassembled WGS sequence"/>
</dbReference>
<keyword evidence="5" id="KW-0732">Signal</keyword>
<name>A0AAD2JHC7_9STRA</name>
<feature type="region of interest" description="Disordered" evidence="8">
    <location>
        <begin position="1"/>
        <end position="195"/>
    </location>
</feature>
<dbReference type="InterPro" id="IPR032675">
    <property type="entry name" value="LRR_dom_sf"/>
</dbReference>
<evidence type="ECO:0000256" key="7">
    <source>
        <dbReference type="ARBA" id="ARBA00023136"/>
    </source>
</evidence>
<feature type="compositionally biased region" description="Acidic residues" evidence="8">
    <location>
        <begin position="422"/>
        <end position="437"/>
    </location>
</feature>
<evidence type="ECO:0000256" key="2">
    <source>
        <dbReference type="ARBA" id="ARBA00004236"/>
    </source>
</evidence>
<accession>A0AAD2JHC7</accession>
<comment type="subcellular location">
    <subcellularLocation>
        <location evidence="2">Cell membrane</location>
    </subcellularLocation>
    <subcellularLocation>
        <location evidence="1">Membrane</location>
        <topology evidence="1">Single-pass membrane protein</topology>
    </subcellularLocation>
</comment>